<gene>
    <name evidence="3" type="ORF">CBR_g31693</name>
</gene>
<feature type="compositionally biased region" description="Basic and acidic residues" evidence="1">
    <location>
        <begin position="139"/>
        <end position="152"/>
    </location>
</feature>
<feature type="region of interest" description="Disordered" evidence="1">
    <location>
        <begin position="135"/>
        <end position="165"/>
    </location>
</feature>
<proteinExistence type="predicted"/>
<organism evidence="3 4">
    <name type="scientific">Chara braunii</name>
    <name type="common">Braun's stonewort</name>
    <dbReference type="NCBI Taxonomy" id="69332"/>
    <lineage>
        <taxon>Eukaryota</taxon>
        <taxon>Viridiplantae</taxon>
        <taxon>Streptophyta</taxon>
        <taxon>Charophyceae</taxon>
        <taxon>Charales</taxon>
        <taxon>Characeae</taxon>
        <taxon>Chara</taxon>
    </lineage>
</organism>
<sequence length="535" mass="60467">MSWPRSRGRFTSLPDAKAPFQEADESRQRWLQGKHEVWEWVRQGQEVGVRGKGQYKLRCTLCNHIWVGARTKAEDHFTRPAAHCIFRTGEILYKLMRDGVSITDPVGRAMAEKHMDVREEELEMDLLRADDAATPAARMADDRGADHGEESQGRGAGPPMTNEGRCSRRWVDMAWIKTEGTSGPSGIVVPHDRRMLQKRLDSWASGGLQQQYERLWARALFRAGVPFSFMRLETTQELHDFMVSLMRVTIGPALVLPSYTNMRTRLLDEIYHEIAERVAPKKAKWKLTGCTMMTDGATTRSYKPVVNFIAAGEDGPVLITIVDMSERDKTGVALAGHHPRYWRSRCQCLLRAQSGPRRGFVDVWEDMVEDPPEPQVNAASEEVYDDSMTIPEEVEAEIRSRRKEGGDRASAQLLQGRDYEDEDEEDIIYQADDVCEGKDMIEEIAAAGKGKEVVRDDPLVSRVWDRWGGLDIVDDQDGYLHGSRHTLHMMKDIHECRRPDEGSAGVQQDRRVDTGFRATTFDSEAGSSAATTEVG</sequence>
<accession>A0A388JY04</accession>
<dbReference type="Proteomes" id="UP000265515">
    <property type="component" value="Unassembled WGS sequence"/>
</dbReference>
<comment type="caution">
    <text evidence="3">The sequence shown here is derived from an EMBL/GenBank/DDBJ whole genome shotgun (WGS) entry which is preliminary data.</text>
</comment>
<evidence type="ECO:0000259" key="2">
    <source>
        <dbReference type="Pfam" id="PF04937"/>
    </source>
</evidence>
<reference evidence="3 4" key="1">
    <citation type="journal article" date="2018" name="Cell">
        <title>The Chara Genome: Secondary Complexity and Implications for Plant Terrestrialization.</title>
        <authorList>
            <person name="Nishiyama T."/>
            <person name="Sakayama H."/>
            <person name="Vries J.D."/>
            <person name="Buschmann H."/>
            <person name="Saint-Marcoux D."/>
            <person name="Ullrich K.K."/>
            <person name="Haas F.B."/>
            <person name="Vanderstraeten L."/>
            <person name="Becker D."/>
            <person name="Lang D."/>
            <person name="Vosolsobe S."/>
            <person name="Rombauts S."/>
            <person name="Wilhelmsson P.K.I."/>
            <person name="Janitza P."/>
            <person name="Kern R."/>
            <person name="Heyl A."/>
            <person name="Rumpler F."/>
            <person name="Villalobos L.I.A.C."/>
            <person name="Clay J.M."/>
            <person name="Skokan R."/>
            <person name="Toyoda A."/>
            <person name="Suzuki Y."/>
            <person name="Kagoshima H."/>
            <person name="Schijlen E."/>
            <person name="Tajeshwar N."/>
            <person name="Catarino B."/>
            <person name="Hetherington A.J."/>
            <person name="Saltykova A."/>
            <person name="Bonnot C."/>
            <person name="Breuninger H."/>
            <person name="Symeonidi A."/>
            <person name="Radhakrishnan G.V."/>
            <person name="Van Nieuwerburgh F."/>
            <person name="Deforce D."/>
            <person name="Chang C."/>
            <person name="Karol K.G."/>
            <person name="Hedrich R."/>
            <person name="Ulvskov P."/>
            <person name="Glockner G."/>
            <person name="Delwiche C.F."/>
            <person name="Petrasek J."/>
            <person name="Van de Peer Y."/>
            <person name="Friml J."/>
            <person name="Beilby M."/>
            <person name="Dolan L."/>
            <person name="Kohara Y."/>
            <person name="Sugano S."/>
            <person name="Fujiyama A."/>
            <person name="Delaux P.-M."/>
            <person name="Quint M."/>
            <person name="TheiBen G."/>
            <person name="Hagemann M."/>
            <person name="Harholt J."/>
            <person name="Dunand C."/>
            <person name="Zachgo S."/>
            <person name="Langdale J."/>
            <person name="Maumus F."/>
            <person name="Straeten D.V.D."/>
            <person name="Gould S.B."/>
            <person name="Rensing S.A."/>
        </authorList>
    </citation>
    <scope>NUCLEOTIDE SEQUENCE [LARGE SCALE GENOMIC DNA]</scope>
    <source>
        <strain evidence="3 4">S276</strain>
    </source>
</reference>
<dbReference type="EMBL" id="BFEA01000031">
    <property type="protein sequence ID" value="GBG62676.1"/>
    <property type="molecule type" value="Genomic_DNA"/>
</dbReference>
<feature type="domain" description="DUF659" evidence="2">
    <location>
        <begin position="257"/>
        <end position="335"/>
    </location>
</feature>
<evidence type="ECO:0000256" key="1">
    <source>
        <dbReference type="SAM" id="MobiDB-lite"/>
    </source>
</evidence>
<feature type="region of interest" description="Disordered" evidence="1">
    <location>
        <begin position="399"/>
        <end position="422"/>
    </location>
</feature>
<dbReference type="InterPro" id="IPR007021">
    <property type="entry name" value="DUF659"/>
</dbReference>
<keyword evidence="4" id="KW-1185">Reference proteome</keyword>
<dbReference type="Gramene" id="GBG62676">
    <property type="protein sequence ID" value="GBG62676"/>
    <property type="gene ID" value="CBR_g31693"/>
</dbReference>
<evidence type="ECO:0000313" key="4">
    <source>
        <dbReference type="Proteomes" id="UP000265515"/>
    </source>
</evidence>
<dbReference type="Pfam" id="PF04937">
    <property type="entry name" value="DUF659"/>
    <property type="match status" value="1"/>
</dbReference>
<evidence type="ECO:0000313" key="3">
    <source>
        <dbReference type="EMBL" id="GBG62676.1"/>
    </source>
</evidence>
<name>A0A388JY04_CHABU</name>
<dbReference type="AlphaFoldDB" id="A0A388JY04"/>
<feature type="region of interest" description="Disordered" evidence="1">
    <location>
        <begin position="1"/>
        <end position="20"/>
    </location>
</feature>
<protein>
    <recommendedName>
        <fullName evidence="2">DUF659 domain-containing protein</fullName>
    </recommendedName>
</protein>